<keyword evidence="2" id="KW-1185">Reference proteome</keyword>
<evidence type="ECO:0000313" key="1">
    <source>
        <dbReference type="EMBL" id="ADD95490.1"/>
    </source>
</evidence>
<dbReference type="GeneID" id="54998890"/>
<dbReference type="RefSeq" id="YP_009807996.1">
    <property type="nucleotide sequence ID" value="NC_048034.1"/>
</dbReference>
<protein>
    <submittedName>
        <fullName evidence="1">Uncharacterized protein</fullName>
    </submittedName>
</protein>
<organism evidence="1 2">
    <name type="scientific">uncultured phage MedDCM-OCT-S08-C41</name>
    <dbReference type="NCBI Taxonomy" id="743578"/>
    <lineage>
        <taxon>Viruses</taxon>
        <taxon>Duplodnaviria</taxon>
        <taxon>Heunggongvirae</taxon>
        <taxon>Uroviricota</taxon>
        <taxon>Caudoviricetes</taxon>
        <taxon>Autographivirales</taxon>
        <taxon>Powvirus</taxon>
        <taxon>Powvirus S08C41</taxon>
    </lineage>
</organism>
<dbReference type="Proteomes" id="UP000515342">
    <property type="component" value="Segment"/>
</dbReference>
<dbReference type="EMBL" id="GU943073">
    <property type="protein sequence ID" value="ADD95490.1"/>
    <property type="molecule type" value="Genomic_DNA"/>
</dbReference>
<accession>D6PID9</accession>
<reference evidence="1 2" key="1">
    <citation type="journal article" date="2010" name="ISME J.">
        <title>Metagenome of the Mediterranean deep chlorophyll maximum studied by direct and fosmid library 454 pyrosequencing.</title>
        <authorList>
            <person name="Ghai R."/>
            <person name="Martin-Cuadrado A.B."/>
            <person name="Molto A.G."/>
            <person name="Heredia I.G."/>
            <person name="Cabrera R."/>
            <person name="Martin J."/>
            <person name="Verdu M."/>
            <person name="Deschamps P."/>
            <person name="Moreira D."/>
            <person name="Lopez-Garcia P."/>
            <person name="Mira A."/>
            <person name="Rodriguez-Valera F."/>
        </authorList>
    </citation>
    <scope>NUCLEOTIDE SEQUENCE [LARGE SCALE GENOMIC DNA]</scope>
</reference>
<evidence type="ECO:0000313" key="2">
    <source>
        <dbReference type="Proteomes" id="UP000515342"/>
    </source>
</evidence>
<proteinExistence type="predicted"/>
<sequence>MSTSPNTLKFQYEKLDMIQARLAAAFPNEPIKHTDLPPEIYYKAGQASVVSFINQILEED</sequence>
<name>D6PID9_9CAUD</name>
<dbReference type="KEGG" id="vg:54998890"/>